<dbReference type="SUPFAM" id="SSF103473">
    <property type="entry name" value="MFS general substrate transporter"/>
    <property type="match status" value="1"/>
</dbReference>
<keyword evidence="3" id="KW-1185">Reference proteome</keyword>
<dbReference type="InterPro" id="IPR036259">
    <property type="entry name" value="MFS_trans_sf"/>
</dbReference>
<dbReference type="AlphaFoldDB" id="A0AAW6U182"/>
<feature type="transmembrane region" description="Helical" evidence="1">
    <location>
        <begin position="12"/>
        <end position="31"/>
    </location>
</feature>
<proteinExistence type="predicted"/>
<feature type="transmembrane region" description="Helical" evidence="1">
    <location>
        <begin position="112"/>
        <end position="142"/>
    </location>
</feature>
<reference evidence="2" key="1">
    <citation type="submission" date="2023-05" db="EMBL/GenBank/DDBJ databases">
        <title>Anaerotaeda fermentans gen. nov., sp. nov., a novel anaerobic planctomycete of the new family within the order Sedimentisphaerales isolated from Taman Peninsula, Russia.</title>
        <authorList>
            <person name="Khomyakova M.A."/>
            <person name="Merkel A.Y."/>
            <person name="Slobodkin A.I."/>
        </authorList>
    </citation>
    <scope>NUCLEOTIDE SEQUENCE</scope>
    <source>
        <strain evidence="2">M17dextr</strain>
    </source>
</reference>
<dbReference type="RefSeq" id="WP_349245112.1">
    <property type="nucleotide sequence ID" value="NZ_JASCXX010000012.1"/>
</dbReference>
<protein>
    <submittedName>
        <fullName evidence="2">Uncharacterized protein</fullName>
    </submittedName>
</protein>
<organism evidence="2 3">
    <name type="scientific">Anaerobaca lacustris</name>
    <dbReference type="NCBI Taxonomy" id="3044600"/>
    <lineage>
        <taxon>Bacteria</taxon>
        <taxon>Pseudomonadati</taxon>
        <taxon>Planctomycetota</taxon>
        <taxon>Phycisphaerae</taxon>
        <taxon>Sedimentisphaerales</taxon>
        <taxon>Anaerobacaceae</taxon>
        <taxon>Anaerobaca</taxon>
    </lineage>
</organism>
<keyword evidence="1" id="KW-0812">Transmembrane</keyword>
<sequence>MSVRRLLKRMHLASMTWFMLCVGYIVVRALHEAGFKWWLIFTLSGHSALVVFLLVSLYLFALFRGVGSTQYIAQEHPLTSTHYYMGLYVAAPLLGGLAGVLGMLGVTDPGRFLVGVALGTLGTTFIVWVVVDPVAGLVEMLLPESRKHRAERLARIEAERRARHERRERLLAEAFAREAQQQQQWQERLQPHAERLATLLTIDVTSLPKAEKEAVDIGATAWRLGGLTCMRQLRDMAIEISKRSRSEVRPVDYVSYWWDGIGDWRRPSLG</sequence>
<feature type="transmembrane region" description="Helical" evidence="1">
    <location>
        <begin position="37"/>
        <end position="63"/>
    </location>
</feature>
<feature type="transmembrane region" description="Helical" evidence="1">
    <location>
        <begin position="83"/>
        <end position="106"/>
    </location>
</feature>
<evidence type="ECO:0000256" key="1">
    <source>
        <dbReference type="SAM" id="Phobius"/>
    </source>
</evidence>
<comment type="caution">
    <text evidence="2">The sequence shown here is derived from an EMBL/GenBank/DDBJ whole genome shotgun (WGS) entry which is preliminary data.</text>
</comment>
<dbReference type="EMBL" id="JASCXX010000012">
    <property type="protein sequence ID" value="MDI6449704.1"/>
    <property type="molecule type" value="Genomic_DNA"/>
</dbReference>
<name>A0AAW6U182_9BACT</name>
<accession>A0AAW6U182</accession>
<gene>
    <name evidence="2" type="ORF">QJ522_11665</name>
</gene>
<keyword evidence="1" id="KW-1133">Transmembrane helix</keyword>
<keyword evidence="1" id="KW-0472">Membrane</keyword>
<evidence type="ECO:0000313" key="3">
    <source>
        <dbReference type="Proteomes" id="UP001431776"/>
    </source>
</evidence>
<evidence type="ECO:0000313" key="2">
    <source>
        <dbReference type="EMBL" id="MDI6449704.1"/>
    </source>
</evidence>
<dbReference type="Proteomes" id="UP001431776">
    <property type="component" value="Unassembled WGS sequence"/>
</dbReference>